<accession>C7P8A6</accession>
<evidence type="ECO:0000256" key="4">
    <source>
        <dbReference type="ARBA" id="ARBA00022884"/>
    </source>
</evidence>
<evidence type="ECO:0000256" key="6">
    <source>
        <dbReference type="ARBA" id="ARBA00031723"/>
    </source>
</evidence>
<dbReference type="RefSeq" id="WP_015791525.1">
    <property type="nucleotide sequence ID" value="NC_013156.1"/>
</dbReference>
<evidence type="ECO:0000313" key="8">
    <source>
        <dbReference type="Proteomes" id="UP000001495"/>
    </source>
</evidence>
<dbReference type="NCBIfam" id="TIGR01870">
    <property type="entry name" value="cas_TM1810_Csm2"/>
    <property type="match status" value="1"/>
</dbReference>
<dbReference type="AlphaFoldDB" id="C7P8A6"/>
<dbReference type="KEGG" id="mfe:Mefer_0970"/>
<dbReference type="Proteomes" id="UP000001495">
    <property type="component" value="Chromosome"/>
</dbReference>
<reference evidence="7" key="1">
    <citation type="submission" date="2009-08" db="EMBL/GenBank/DDBJ databases">
        <title>Complete sequence of chromosome of Methanocaldococcus fervens AG86.</title>
        <authorList>
            <consortium name="US DOE Joint Genome Institute"/>
            <person name="Lucas S."/>
            <person name="Copeland A."/>
            <person name="Lapidus A."/>
            <person name="Glavina del Rio T."/>
            <person name="Tice H."/>
            <person name="Bruce D."/>
            <person name="Goodwin L."/>
            <person name="Pitluck S."/>
            <person name="Chertkov O."/>
            <person name="Detter J.C."/>
            <person name="Han C."/>
            <person name="Tapia R."/>
            <person name="Larimer F."/>
            <person name="Land M."/>
            <person name="Hauser L."/>
            <person name="Kyrpides N."/>
            <person name="Ovchinnikova G."/>
            <person name="Lupa-Sieprawska M."/>
            <person name="Whitman W.B."/>
        </authorList>
    </citation>
    <scope>NUCLEOTIDE SEQUENCE [LARGE SCALE GENOMIC DNA]</scope>
    <source>
        <strain evidence="7">AG86</strain>
    </source>
</reference>
<proteinExistence type="inferred from homology"/>
<keyword evidence="8" id="KW-1185">Reference proteome</keyword>
<dbReference type="Pfam" id="PF03750">
    <property type="entry name" value="Csm2_III-A"/>
    <property type="match status" value="1"/>
</dbReference>
<evidence type="ECO:0000256" key="2">
    <source>
        <dbReference type="ARBA" id="ARBA00006896"/>
    </source>
</evidence>
<protein>
    <recommendedName>
        <fullName evidence="3">CRISPR system Cms protein Csm2</fullName>
    </recommendedName>
    <alternativeName>
        <fullName evidence="6">CRISPR type III A-associated protein Csm2</fullName>
    </alternativeName>
</protein>
<keyword evidence="4" id="KW-0694">RNA-binding</keyword>
<dbReference type="GO" id="GO:0051607">
    <property type="term" value="P:defense response to virus"/>
    <property type="evidence" value="ECO:0007669"/>
    <property type="project" value="UniProtKB-KW"/>
</dbReference>
<sequence>MAKSKNVIIDKNTVTTILELDDSKIVDFLNLAENFAKNNLSGITFTKLRKFYDYVDRIDVNDKEWFIKFGLLKPKIAYHIGKEKRNRALMELEKLVNSVFNELGNEKDEDKKKTKFLNFKEFFEAVVAYRRAIEGK</sequence>
<evidence type="ECO:0000313" key="7">
    <source>
        <dbReference type="EMBL" id="ACV24788.1"/>
    </source>
</evidence>
<dbReference type="OrthoDB" id="65911at2157"/>
<evidence type="ECO:0000256" key="5">
    <source>
        <dbReference type="ARBA" id="ARBA00023118"/>
    </source>
</evidence>
<dbReference type="eggNOG" id="arCOG06487">
    <property type="taxonomic scope" value="Archaea"/>
</dbReference>
<keyword evidence="5" id="KW-0051">Antiviral defense</keyword>
<comment type="function">
    <text evidence="1">This subunit may be involved in monitoring complementarity of crRNA and target RNA.</text>
</comment>
<evidence type="ECO:0000256" key="1">
    <source>
        <dbReference type="ARBA" id="ARBA00003640"/>
    </source>
</evidence>
<dbReference type="GeneID" id="8365660"/>
<dbReference type="STRING" id="573064.Mefer_0970"/>
<comment type="similarity">
    <text evidence="2">Belongs to the CRISPR-associated Csm2 family.</text>
</comment>
<gene>
    <name evidence="7" type="ordered locus">Mefer_0970</name>
</gene>
<dbReference type="EMBL" id="CP001696">
    <property type="protein sequence ID" value="ACV24788.1"/>
    <property type="molecule type" value="Genomic_DNA"/>
</dbReference>
<dbReference type="GO" id="GO:0003723">
    <property type="term" value="F:RNA binding"/>
    <property type="evidence" value="ECO:0007669"/>
    <property type="project" value="UniProtKB-KW"/>
</dbReference>
<evidence type="ECO:0000256" key="3">
    <source>
        <dbReference type="ARBA" id="ARBA00016118"/>
    </source>
</evidence>
<dbReference type="HOGENOM" id="CLU_131491_2_0_2"/>
<name>C7P8A6_METFA</name>
<organism evidence="7 8">
    <name type="scientific">Methanocaldococcus fervens (strain DSM 4213 / JCM 15782 / AG86)</name>
    <name type="common">Methanococcus fervens</name>
    <dbReference type="NCBI Taxonomy" id="573064"/>
    <lineage>
        <taxon>Archaea</taxon>
        <taxon>Methanobacteriati</taxon>
        <taxon>Methanobacteriota</taxon>
        <taxon>Methanomada group</taxon>
        <taxon>Methanococci</taxon>
        <taxon>Methanococcales</taxon>
        <taxon>Methanocaldococcaceae</taxon>
        <taxon>Methanocaldococcus</taxon>
    </lineage>
</organism>
<dbReference type="InterPro" id="IPR010149">
    <property type="entry name" value="CRISPR-assoc_prot_Csm2_III-A"/>
</dbReference>